<organism evidence="4 5">
    <name type="scientific">Halomicrobium mukohataei</name>
    <dbReference type="NCBI Taxonomy" id="57705"/>
    <lineage>
        <taxon>Archaea</taxon>
        <taxon>Methanobacteriati</taxon>
        <taxon>Methanobacteriota</taxon>
        <taxon>Stenosarchaea group</taxon>
        <taxon>Halobacteria</taxon>
        <taxon>Halobacteriales</taxon>
        <taxon>Haloarculaceae</taxon>
        <taxon>Halomicrobium</taxon>
    </lineage>
</organism>
<evidence type="ECO:0000313" key="4">
    <source>
        <dbReference type="EMBL" id="QCD65648.1"/>
    </source>
</evidence>
<name>A0A4D6KAY5_9EURY</name>
<sequence length="111" mass="12518">MFLVITYSRSARSSLRNVTRAHEETTVRQFGRAALLAGTAFGAFQACRLREKHGRDVQVERVERFVPADVPADVREAAEAYEDRDQPSVPYRQFSVGTDHPGPSALRERDL</sequence>
<dbReference type="Pfam" id="PF26293">
    <property type="entry name" value="DUF7855_C"/>
    <property type="match status" value="1"/>
</dbReference>
<gene>
    <name evidence="4" type="ORF">E5139_08395</name>
</gene>
<proteinExistence type="predicted"/>
<dbReference type="GeneID" id="42178949"/>
<feature type="domain" description="DUF7855" evidence="3">
    <location>
        <begin position="68"/>
        <end position="111"/>
    </location>
</feature>
<dbReference type="EMBL" id="CP039375">
    <property type="protein sequence ID" value="QCD65648.1"/>
    <property type="molecule type" value="Genomic_DNA"/>
</dbReference>
<evidence type="ECO:0000259" key="3">
    <source>
        <dbReference type="Pfam" id="PF26293"/>
    </source>
</evidence>
<dbReference type="KEGG" id="halz:E5139_08395"/>
<evidence type="ECO:0000256" key="1">
    <source>
        <dbReference type="SAM" id="MobiDB-lite"/>
    </source>
</evidence>
<dbReference type="AlphaFoldDB" id="A0A4D6KAY5"/>
<feature type="domain" description="DUF7855" evidence="2">
    <location>
        <begin position="1"/>
        <end position="63"/>
    </location>
</feature>
<feature type="region of interest" description="Disordered" evidence="1">
    <location>
        <begin position="79"/>
        <end position="111"/>
    </location>
</feature>
<protein>
    <submittedName>
        <fullName evidence="4">Uncharacterized protein</fullName>
    </submittedName>
</protein>
<accession>A0A4D6KAY5</accession>
<dbReference type="OMA" id="YSSHARQ"/>
<dbReference type="Pfam" id="PF25253">
    <property type="entry name" value="DUF7855"/>
    <property type="match status" value="1"/>
</dbReference>
<reference evidence="4 5" key="2">
    <citation type="submission" date="2019-04" db="EMBL/GenBank/DDBJ databases">
        <authorList>
            <person name="Yang S."/>
            <person name="Wei W."/>
        </authorList>
    </citation>
    <scope>NUCLEOTIDE SEQUENCE [LARGE SCALE GENOMIC DNA]</scope>
    <source>
        <strain evidence="5">ZP60</strain>
    </source>
</reference>
<evidence type="ECO:0000313" key="5">
    <source>
        <dbReference type="Proteomes" id="UP000297053"/>
    </source>
</evidence>
<dbReference type="InterPro" id="IPR057177">
    <property type="entry name" value="DUF7855_N"/>
</dbReference>
<dbReference type="InterPro" id="IPR058577">
    <property type="entry name" value="DUF7855_C"/>
</dbReference>
<evidence type="ECO:0000259" key="2">
    <source>
        <dbReference type="Pfam" id="PF25253"/>
    </source>
</evidence>
<dbReference type="RefSeq" id="WP_015762016.1">
    <property type="nucleotide sequence ID" value="NZ_CP039375.1"/>
</dbReference>
<reference evidence="4 5" key="1">
    <citation type="submission" date="2019-04" db="EMBL/GenBank/DDBJ databases">
        <title>Complete genome sequence of Arthrobacter sp. ZXY-2 associated with effective atrazine degradation and salt adaptation.</title>
        <authorList>
            <person name="Zhao X."/>
        </authorList>
    </citation>
    <scope>NUCLEOTIDE SEQUENCE [LARGE SCALE GENOMIC DNA]</scope>
    <source>
        <strain evidence="5">ZP60</strain>
    </source>
</reference>
<dbReference type="Proteomes" id="UP000297053">
    <property type="component" value="Chromosome"/>
</dbReference>